<organism evidence="1">
    <name type="scientific">mine drainage metagenome</name>
    <dbReference type="NCBI Taxonomy" id="410659"/>
    <lineage>
        <taxon>unclassified sequences</taxon>
        <taxon>metagenomes</taxon>
        <taxon>ecological metagenomes</taxon>
    </lineage>
</organism>
<gene>
    <name evidence="1" type="ORF">B1A_17536</name>
</gene>
<protein>
    <submittedName>
        <fullName evidence="1">Transcriptional regulator</fullName>
    </submittedName>
</protein>
<sequence length="226" mass="24424">WRVNDNCVEVDPTSWHAGKLQRSGLDWSAQPSGHVVEEASPVAVEIARRYLQAAGDEAATDLSLATAHDLLRRLNLAVGDGRLTNAGSLLFVGTPEVGIDYIRRDVAGSDSTNRVRSARPLLEQVWDVDQASQASNRLVHVPEGFVHGQLRAIPSRALREAIVNGVVHRDWLSPEPTTVEHVGDLLTVTSPGGFIGGITPSNIITHPAVPRYRSLAEAMATLRLAE</sequence>
<feature type="non-terminal residue" evidence="1">
    <location>
        <position position="226"/>
    </location>
</feature>
<dbReference type="Gene3D" id="6.10.10.130">
    <property type="match status" value="1"/>
</dbReference>
<feature type="non-terminal residue" evidence="1">
    <location>
        <position position="1"/>
    </location>
</feature>
<reference evidence="1" key="2">
    <citation type="journal article" date="2014" name="ISME J.">
        <title>Microbial stratification in low pH oxic and suboxic macroscopic growths along an acid mine drainage.</title>
        <authorList>
            <person name="Mendez-Garcia C."/>
            <person name="Mesa V."/>
            <person name="Sprenger R.R."/>
            <person name="Richter M."/>
            <person name="Diez M.S."/>
            <person name="Solano J."/>
            <person name="Bargiela R."/>
            <person name="Golyshina O.V."/>
            <person name="Manteca A."/>
            <person name="Ramos J.L."/>
            <person name="Gallego J.R."/>
            <person name="Llorente I."/>
            <person name="Martins Dos Santos V.A."/>
            <person name="Jensen O.N."/>
            <person name="Pelaez A.I."/>
            <person name="Sanchez J."/>
            <person name="Ferrer M."/>
        </authorList>
    </citation>
    <scope>NUCLEOTIDE SEQUENCE</scope>
</reference>
<reference evidence="1" key="1">
    <citation type="submission" date="2013-08" db="EMBL/GenBank/DDBJ databases">
        <authorList>
            <person name="Mendez C."/>
            <person name="Richter M."/>
            <person name="Ferrer M."/>
            <person name="Sanchez J."/>
        </authorList>
    </citation>
    <scope>NUCLEOTIDE SEQUENCE</scope>
</reference>
<comment type="caution">
    <text evidence="1">The sequence shown here is derived from an EMBL/GenBank/DDBJ whole genome shotgun (WGS) entry which is preliminary data.</text>
</comment>
<dbReference type="Gene3D" id="3.30.565.60">
    <property type="match status" value="1"/>
</dbReference>
<name>T1A9B6_9ZZZZ</name>
<dbReference type="EMBL" id="AUZX01012899">
    <property type="protein sequence ID" value="EQD37499.1"/>
    <property type="molecule type" value="Genomic_DNA"/>
</dbReference>
<accession>T1A9B6</accession>
<dbReference type="PANTHER" id="PTHR30595">
    <property type="entry name" value="GLPR-RELATED TRANSCRIPTIONAL REPRESSOR"/>
    <property type="match status" value="1"/>
</dbReference>
<dbReference type="PANTHER" id="PTHR30595:SF6">
    <property type="entry name" value="SCHLAFEN ALBA-2 DOMAIN-CONTAINING PROTEIN"/>
    <property type="match status" value="1"/>
</dbReference>
<evidence type="ECO:0000313" key="1">
    <source>
        <dbReference type="EMBL" id="EQD37499.1"/>
    </source>
</evidence>
<dbReference type="AlphaFoldDB" id="T1A9B6"/>
<proteinExistence type="predicted"/>
<dbReference type="InterPro" id="IPR038475">
    <property type="entry name" value="RecG_C_sf"/>
</dbReference>